<evidence type="ECO:0000313" key="1">
    <source>
        <dbReference type="EMBL" id="RNA16075.1"/>
    </source>
</evidence>
<name>A0A3M7QYP0_BRAPC</name>
<protein>
    <submittedName>
        <fullName evidence="1">Uncharacterized protein</fullName>
    </submittedName>
</protein>
<reference evidence="1 2" key="1">
    <citation type="journal article" date="2018" name="Sci. Rep.">
        <title>Genomic signatures of local adaptation to the degree of environmental predictability in rotifers.</title>
        <authorList>
            <person name="Franch-Gras L."/>
            <person name="Hahn C."/>
            <person name="Garcia-Roger E.M."/>
            <person name="Carmona M.J."/>
            <person name="Serra M."/>
            <person name="Gomez A."/>
        </authorList>
    </citation>
    <scope>NUCLEOTIDE SEQUENCE [LARGE SCALE GENOMIC DNA]</scope>
    <source>
        <strain evidence="1">HYR1</strain>
    </source>
</reference>
<keyword evidence="2" id="KW-1185">Reference proteome</keyword>
<proteinExistence type="predicted"/>
<dbReference type="EMBL" id="REGN01004815">
    <property type="protein sequence ID" value="RNA16075.1"/>
    <property type="molecule type" value="Genomic_DNA"/>
</dbReference>
<evidence type="ECO:0000313" key="2">
    <source>
        <dbReference type="Proteomes" id="UP000276133"/>
    </source>
</evidence>
<dbReference type="AlphaFoldDB" id="A0A3M7QYP0"/>
<gene>
    <name evidence="1" type="ORF">BpHYR1_007185</name>
</gene>
<sequence>MEMKNVDFAGKKINFENIKENIKFIFDKIEYLKKLINDSKQSNSKCVNISILEFKSILDDLYVRYSFLDCNKTKRFIRKRISRRKRNQQINNQNYYDHKLDDFLKNNNIFSGKDGGSNSVCFNTNSEEFNQTLDQYNKGLFDLKQLNDFSQNLRKLIILRSNQKDLNLPAKSALEEISKLIDEKRLEYEKNKKEIQESIPKSKSVQNKFNALINERQNEINSDYESELSLEQLVYIRYEWDNFLTESYHRSKTVPIEWIFEMHD</sequence>
<accession>A0A3M7QYP0</accession>
<dbReference type="Proteomes" id="UP000276133">
    <property type="component" value="Unassembled WGS sequence"/>
</dbReference>
<comment type="caution">
    <text evidence="1">The sequence shown here is derived from an EMBL/GenBank/DDBJ whole genome shotgun (WGS) entry which is preliminary data.</text>
</comment>
<organism evidence="1 2">
    <name type="scientific">Brachionus plicatilis</name>
    <name type="common">Marine rotifer</name>
    <name type="synonym">Brachionus muelleri</name>
    <dbReference type="NCBI Taxonomy" id="10195"/>
    <lineage>
        <taxon>Eukaryota</taxon>
        <taxon>Metazoa</taxon>
        <taxon>Spiralia</taxon>
        <taxon>Gnathifera</taxon>
        <taxon>Rotifera</taxon>
        <taxon>Eurotatoria</taxon>
        <taxon>Monogononta</taxon>
        <taxon>Pseudotrocha</taxon>
        <taxon>Ploima</taxon>
        <taxon>Brachionidae</taxon>
        <taxon>Brachionus</taxon>
    </lineage>
</organism>